<evidence type="ECO:0000259" key="4">
    <source>
        <dbReference type="PROSITE" id="PS51294"/>
    </source>
</evidence>
<accession>A0A2K1IH49</accession>
<dbReference type="PANTHER" id="PTHR33427">
    <property type="entry name" value="HNH ENDONUCLEASE"/>
    <property type="match status" value="1"/>
</dbReference>
<feature type="domain" description="HTH myb-type" evidence="4">
    <location>
        <begin position="265"/>
        <end position="323"/>
    </location>
</feature>
<dbReference type="InterPro" id="IPR001005">
    <property type="entry name" value="SANT/Myb"/>
</dbReference>
<name>A0A2K1IH49_PHYPA</name>
<dbReference type="PROSITE" id="PS51294">
    <property type="entry name" value="HTH_MYB"/>
    <property type="match status" value="1"/>
</dbReference>
<reference evidence="5 7" key="2">
    <citation type="journal article" date="2018" name="Plant J.">
        <title>The Physcomitrella patens chromosome-scale assembly reveals moss genome structure and evolution.</title>
        <authorList>
            <person name="Lang D."/>
            <person name="Ullrich K.K."/>
            <person name="Murat F."/>
            <person name="Fuchs J."/>
            <person name="Jenkins J."/>
            <person name="Haas F.B."/>
            <person name="Piednoel M."/>
            <person name="Gundlach H."/>
            <person name="Van Bel M."/>
            <person name="Meyberg R."/>
            <person name="Vives C."/>
            <person name="Morata J."/>
            <person name="Symeonidi A."/>
            <person name="Hiss M."/>
            <person name="Muchero W."/>
            <person name="Kamisugi Y."/>
            <person name="Saleh O."/>
            <person name="Blanc G."/>
            <person name="Decker E.L."/>
            <person name="van Gessel N."/>
            <person name="Grimwood J."/>
            <person name="Hayes R.D."/>
            <person name="Graham S.W."/>
            <person name="Gunter L.E."/>
            <person name="McDaniel S.F."/>
            <person name="Hoernstein S.N.W."/>
            <person name="Larsson A."/>
            <person name="Li F.W."/>
            <person name="Perroud P.F."/>
            <person name="Phillips J."/>
            <person name="Ranjan P."/>
            <person name="Rokshar D.S."/>
            <person name="Rothfels C.J."/>
            <person name="Schneider L."/>
            <person name="Shu S."/>
            <person name="Stevenson D.W."/>
            <person name="Thummler F."/>
            <person name="Tillich M."/>
            <person name="Villarreal Aguilar J.C."/>
            <person name="Widiez T."/>
            <person name="Wong G.K."/>
            <person name="Wymore A."/>
            <person name="Zhang Y."/>
            <person name="Zimmer A.D."/>
            <person name="Quatrano R.S."/>
            <person name="Mayer K.F.X."/>
            <person name="Goodstein D."/>
            <person name="Casacuberta J.M."/>
            <person name="Vandepoele K."/>
            <person name="Reski R."/>
            <person name="Cuming A.C."/>
            <person name="Tuskan G.A."/>
            <person name="Maumus F."/>
            <person name="Salse J."/>
            <person name="Schmutz J."/>
            <person name="Rensing S.A."/>
        </authorList>
    </citation>
    <scope>NUCLEOTIDE SEQUENCE [LARGE SCALE GENOMIC DNA]</scope>
    <source>
        <strain evidence="6 7">cv. Gransden 2004</strain>
    </source>
</reference>
<keyword evidence="7" id="KW-1185">Reference proteome</keyword>
<dbReference type="RefSeq" id="XP_024363548.1">
    <property type="nucleotide sequence ID" value="XM_024507780.2"/>
</dbReference>
<dbReference type="EMBL" id="ABEU02000024">
    <property type="protein sequence ID" value="PNR28602.1"/>
    <property type="molecule type" value="Genomic_DNA"/>
</dbReference>
<evidence type="ECO:0000256" key="1">
    <source>
        <dbReference type="SAM" id="Coils"/>
    </source>
</evidence>
<evidence type="ECO:0000256" key="2">
    <source>
        <dbReference type="SAM" id="MobiDB-lite"/>
    </source>
</evidence>
<dbReference type="CDD" id="cd11660">
    <property type="entry name" value="SANT_TRF"/>
    <property type="match status" value="1"/>
</dbReference>
<dbReference type="PaxDb" id="3218-PP1S260_3V6.1"/>
<dbReference type="SUPFAM" id="SSF46689">
    <property type="entry name" value="Homeodomain-like"/>
    <property type="match status" value="1"/>
</dbReference>
<proteinExistence type="predicted"/>
<evidence type="ECO:0000313" key="5">
    <source>
        <dbReference type="EMBL" id="PNR28602.1"/>
    </source>
</evidence>
<dbReference type="FunCoup" id="A0A2K1IH49">
    <property type="interactions" value="385"/>
</dbReference>
<dbReference type="PROSITE" id="PS50090">
    <property type="entry name" value="MYB_LIKE"/>
    <property type="match status" value="1"/>
</dbReference>
<dbReference type="GeneID" id="112276449"/>
<protein>
    <submittedName>
        <fullName evidence="5 6">Uncharacterized protein</fullName>
    </submittedName>
</protein>
<feature type="region of interest" description="Disordered" evidence="2">
    <location>
        <begin position="246"/>
        <end position="287"/>
    </location>
</feature>
<sequence>MLLTLTEEEKTIDPTLGYPAGYAKLCHHALTQPQGVLTPFTEGPPQRFVPYAPSSEELLLIKEWDAIFPIIPDIDEEAPNAHEFAEEIWEQLDHLGDAGFDPAKFRVDAYGNVLYWSADPSSPLSWEVDHWFPHLRGGRTVPSNLQIVQWQARQRKKNRLEFLVPWWDLQHGVSISQFLSTFASKNVEFRRRSFALFFADGEDEKVFRYHLGDSRSWSPQHRGKMSSCSMAGGGVSSMGKVKLATSKVSSSTRSAMSANLGGSLTESSNRQQWSPEEEDGLKRGLQKYGPGSWKEIKEQEPVLLNRTMPQIKEKYRVMRDFGKENIASTSVVTGRNDHDNHSDVSNTMQKELRLKKMREEGKREKEKEVARLEETVRTLKAQNEKERLAILELEGNLSKHKQKVEKQRRWAETQSSYRLCLERMIRNAMHQSISYKEQACQNQAACNALMARLDCQDMTCEASEKILQRHSPREALAALGIPGSSGSGQRKPSQGQEIVDVNSRLFLVSKNDGQVVAPCRGLQRYTSGLDTEDEIEEGNSPRRNGFSIQSSFLDVAALQHGSPSTSKGKKKLPREGAKRKAISIGATHAQPTKQAVHRQHFEKGLEGNGPMRSKLMDEKEGSKLPDSQQEICQVEPHGVQGDSSRVMEELIQEVIIAQHDKIQNVEAAALESVKSNDQRLKKAGKSNIDRWLHVLLDEAFPRISPDLAAQSSECQTNGQPPLSPDLSALSMAAIRGSVELEEGRGSPKLLKNGCAEDLKGRLSEIMRKLSVGNTGEESGVDLSRGPNNRLGLRNTSTSFEGFKLSDSSLHEHLQSESVCDITSSIPESVRNWPEGGIKPRGGADWYRDSSSNKVKTSYSKSVKDEPTLSHCLILHKKSVSEDMEGIDWERLSSGNSRALVDNKAGLHHRHGLRATIKACSLKWRRAAKRLDKPLQEGSIPLQE</sequence>
<dbReference type="Gene3D" id="1.10.10.60">
    <property type="entry name" value="Homeodomain-like"/>
    <property type="match status" value="1"/>
</dbReference>
<gene>
    <name evidence="6" type="primary">LOC112276449</name>
    <name evidence="5" type="ORF">PHYPA_029194</name>
</gene>
<evidence type="ECO:0000313" key="7">
    <source>
        <dbReference type="Proteomes" id="UP000006727"/>
    </source>
</evidence>
<feature type="region of interest" description="Disordered" evidence="2">
    <location>
        <begin position="830"/>
        <end position="850"/>
    </location>
</feature>
<dbReference type="PANTHER" id="PTHR33427:SF2">
    <property type="entry name" value="TRICHOHYALIN"/>
    <property type="match status" value="1"/>
</dbReference>
<dbReference type="EnsemblPlants" id="Pp3c24_17130V3.1">
    <property type="protein sequence ID" value="Pp3c24_17130V3.1"/>
    <property type="gene ID" value="Pp3c24_17130"/>
</dbReference>
<dbReference type="Pfam" id="PF00249">
    <property type="entry name" value="Myb_DNA-binding"/>
    <property type="match status" value="1"/>
</dbReference>
<evidence type="ECO:0000313" key="6">
    <source>
        <dbReference type="EnsemblPlants" id="Pp3c24_17130V3.1"/>
    </source>
</evidence>
<dbReference type="STRING" id="3218.A0A2K1IH49"/>
<dbReference type="Proteomes" id="UP000006727">
    <property type="component" value="Chromosome 24"/>
</dbReference>
<reference evidence="6" key="3">
    <citation type="submission" date="2020-12" db="UniProtKB">
        <authorList>
            <consortium name="EnsemblPlants"/>
        </authorList>
    </citation>
    <scope>IDENTIFICATION</scope>
</reference>
<dbReference type="AlphaFoldDB" id="A0A2K1IH49"/>
<evidence type="ECO:0000259" key="3">
    <source>
        <dbReference type="PROSITE" id="PS50090"/>
    </source>
</evidence>
<organism evidence="5">
    <name type="scientific">Physcomitrium patens</name>
    <name type="common">Spreading-leaved earth moss</name>
    <name type="synonym">Physcomitrella patens</name>
    <dbReference type="NCBI Taxonomy" id="3218"/>
    <lineage>
        <taxon>Eukaryota</taxon>
        <taxon>Viridiplantae</taxon>
        <taxon>Streptophyta</taxon>
        <taxon>Embryophyta</taxon>
        <taxon>Bryophyta</taxon>
        <taxon>Bryophytina</taxon>
        <taxon>Bryopsida</taxon>
        <taxon>Funariidae</taxon>
        <taxon>Funariales</taxon>
        <taxon>Funariaceae</taxon>
        <taxon>Physcomitrium</taxon>
    </lineage>
</organism>
<feature type="compositionally biased region" description="Basic and acidic residues" evidence="2">
    <location>
        <begin position="614"/>
        <end position="623"/>
    </location>
</feature>
<reference evidence="5 7" key="1">
    <citation type="journal article" date="2008" name="Science">
        <title>The Physcomitrella genome reveals evolutionary insights into the conquest of land by plants.</title>
        <authorList>
            <person name="Rensing S."/>
            <person name="Lang D."/>
            <person name="Zimmer A."/>
            <person name="Terry A."/>
            <person name="Salamov A."/>
            <person name="Shapiro H."/>
            <person name="Nishiyama T."/>
            <person name="Perroud P.-F."/>
            <person name="Lindquist E."/>
            <person name="Kamisugi Y."/>
            <person name="Tanahashi T."/>
            <person name="Sakakibara K."/>
            <person name="Fujita T."/>
            <person name="Oishi K."/>
            <person name="Shin-I T."/>
            <person name="Kuroki Y."/>
            <person name="Toyoda A."/>
            <person name="Suzuki Y."/>
            <person name="Hashimoto A."/>
            <person name="Yamaguchi K."/>
            <person name="Sugano A."/>
            <person name="Kohara Y."/>
            <person name="Fujiyama A."/>
            <person name="Anterola A."/>
            <person name="Aoki S."/>
            <person name="Ashton N."/>
            <person name="Barbazuk W.B."/>
            <person name="Barker E."/>
            <person name="Bennetzen J."/>
            <person name="Bezanilla M."/>
            <person name="Blankenship R."/>
            <person name="Cho S.H."/>
            <person name="Dutcher S."/>
            <person name="Estelle M."/>
            <person name="Fawcett J.A."/>
            <person name="Gundlach H."/>
            <person name="Hanada K."/>
            <person name="Heyl A."/>
            <person name="Hicks K.A."/>
            <person name="Hugh J."/>
            <person name="Lohr M."/>
            <person name="Mayer K."/>
            <person name="Melkozernov A."/>
            <person name="Murata T."/>
            <person name="Nelson D."/>
            <person name="Pils B."/>
            <person name="Prigge M."/>
            <person name="Reiss B."/>
            <person name="Renner T."/>
            <person name="Rombauts S."/>
            <person name="Rushton P."/>
            <person name="Sanderfoot A."/>
            <person name="Schween G."/>
            <person name="Shiu S.-H."/>
            <person name="Stueber K."/>
            <person name="Theodoulou F.L."/>
            <person name="Tu H."/>
            <person name="Van de Peer Y."/>
            <person name="Verrier P.J."/>
            <person name="Waters E."/>
            <person name="Wood A."/>
            <person name="Yang L."/>
            <person name="Cove D."/>
            <person name="Cuming A."/>
            <person name="Hasebe M."/>
            <person name="Lucas S."/>
            <person name="Mishler D.B."/>
            <person name="Reski R."/>
            <person name="Grigoriev I."/>
            <person name="Quatrano R.S."/>
            <person name="Boore J.L."/>
        </authorList>
    </citation>
    <scope>NUCLEOTIDE SEQUENCE [LARGE SCALE GENOMIC DNA]</scope>
    <source>
        <strain evidence="6 7">cv. Gransden 2004</strain>
    </source>
</reference>
<dbReference type="InterPro" id="IPR009057">
    <property type="entry name" value="Homeodomain-like_sf"/>
</dbReference>
<dbReference type="SMART" id="SM00717">
    <property type="entry name" value="SANT"/>
    <property type="match status" value="1"/>
</dbReference>
<feature type="region of interest" description="Disordered" evidence="2">
    <location>
        <begin position="559"/>
        <end position="628"/>
    </location>
</feature>
<keyword evidence="1" id="KW-0175">Coiled coil</keyword>
<dbReference type="InterPro" id="IPR017930">
    <property type="entry name" value="Myb_dom"/>
</dbReference>
<feature type="coiled-coil region" evidence="1">
    <location>
        <begin position="355"/>
        <end position="403"/>
    </location>
</feature>
<feature type="domain" description="Myb-like" evidence="3">
    <location>
        <begin position="265"/>
        <end position="319"/>
    </location>
</feature>
<dbReference type="Gramene" id="Pp3c24_17130V3.1">
    <property type="protein sequence ID" value="Pp3c24_17130V3.1"/>
    <property type="gene ID" value="Pp3c24_17130"/>
</dbReference>
<feature type="compositionally biased region" description="Polar residues" evidence="2">
    <location>
        <begin position="246"/>
        <end position="274"/>
    </location>
</feature>